<organism evidence="8 9">
    <name type="scientific">Aminobacter aminovorans</name>
    <name type="common">Chelatobacter heintzii</name>
    <dbReference type="NCBI Taxonomy" id="83263"/>
    <lineage>
        <taxon>Bacteria</taxon>
        <taxon>Pseudomonadati</taxon>
        <taxon>Pseudomonadota</taxon>
        <taxon>Alphaproteobacteria</taxon>
        <taxon>Hyphomicrobiales</taxon>
        <taxon>Phyllobacteriaceae</taxon>
        <taxon>Aminobacter</taxon>
    </lineage>
</organism>
<dbReference type="InterPro" id="IPR003594">
    <property type="entry name" value="HATPase_dom"/>
</dbReference>
<dbReference type="PROSITE" id="PS50109">
    <property type="entry name" value="HIS_KIN"/>
    <property type="match status" value="1"/>
</dbReference>
<dbReference type="AlphaFoldDB" id="A0AAC8YQ42"/>
<accession>A0AAC8YQ42</accession>
<dbReference type="InterPro" id="IPR005467">
    <property type="entry name" value="His_kinase_dom"/>
</dbReference>
<dbReference type="EMBL" id="CP015005">
    <property type="protein sequence ID" value="AMS42218.1"/>
    <property type="molecule type" value="Genomic_DNA"/>
</dbReference>
<evidence type="ECO:0000256" key="3">
    <source>
        <dbReference type="ARBA" id="ARBA00022679"/>
    </source>
</evidence>
<keyword evidence="6" id="KW-0067">ATP-binding</keyword>
<dbReference type="GO" id="GO:0004673">
    <property type="term" value="F:protein histidine kinase activity"/>
    <property type="evidence" value="ECO:0007669"/>
    <property type="project" value="UniProtKB-EC"/>
</dbReference>
<dbReference type="SMART" id="SM00387">
    <property type="entry name" value="HATPase_c"/>
    <property type="match status" value="1"/>
</dbReference>
<proteinExistence type="predicted"/>
<dbReference type="PANTHER" id="PTHR44936:SF10">
    <property type="entry name" value="SENSOR PROTEIN RSTB"/>
    <property type="match status" value="1"/>
</dbReference>
<dbReference type="PANTHER" id="PTHR44936">
    <property type="entry name" value="SENSOR PROTEIN CREC"/>
    <property type="match status" value="1"/>
</dbReference>
<sequence length="93" mass="9755">MVLTATDDAVLIEVSDNGPGILETVRARVFEPFYKVDASRGANARRGFGLGLSIVADVVHGHGGRIALDDNRPTGLVVKVDLPRGLVAAEAMS</sequence>
<dbReference type="InterPro" id="IPR050980">
    <property type="entry name" value="2C_sensor_his_kinase"/>
</dbReference>
<dbReference type="PRINTS" id="PR00344">
    <property type="entry name" value="BCTRLSENSOR"/>
</dbReference>
<keyword evidence="3" id="KW-0808">Transferase</keyword>
<dbReference type="GO" id="GO:0005524">
    <property type="term" value="F:ATP binding"/>
    <property type="evidence" value="ECO:0007669"/>
    <property type="project" value="UniProtKB-KW"/>
</dbReference>
<comment type="catalytic activity">
    <reaction evidence="1">
        <text>ATP + protein L-histidine = ADP + protein N-phospho-L-histidine.</text>
        <dbReference type="EC" id="2.7.13.3"/>
    </reaction>
</comment>
<dbReference type="Proteomes" id="UP000075755">
    <property type="component" value="Chromosome"/>
</dbReference>
<keyword evidence="4" id="KW-0547">Nucleotide-binding</keyword>
<keyword evidence="5" id="KW-0418">Kinase</keyword>
<evidence type="ECO:0000313" key="9">
    <source>
        <dbReference type="Proteomes" id="UP000075755"/>
    </source>
</evidence>
<evidence type="ECO:0000256" key="2">
    <source>
        <dbReference type="ARBA" id="ARBA00012438"/>
    </source>
</evidence>
<evidence type="ECO:0000256" key="6">
    <source>
        <dbReference type="ARBA" id="ARBA00022840"/>
    </source>
</evidence>
<evidence type="ECO:0000259" key="7">
    <source>
        <dbReference type="PROSITE" id="PS50109"/>
    </source>
</evidence>
<dbReference type="EC" id="2.7.13.3" evidence="2"/>
<gene>
    <name evidence="8" type="ORF">AA2016_3296</name>
</gene>
<reference evidence="8 9" key="1">
    <citation type="submission" date="2016-03" db="EMBL/GenBank/DDBJ databases">
        <title>Complete genome of Aminobacter aminovorans KCTC 2477.</title>
        <authorList>
            <person name="Kim K.M."/>
        </authorList>
    </citation>
    <scope>NUCLEOTIDE SEQUENCE [LARGE SCALE GENOMIC DNA]</scope>
    <source>
        <strain evidence="8 9">KCTC 2477</strain>
    </source>
</reference>
<evidence type="ECO:0000256" key="1">
    <source>
        <dbReference type="ARBA" id="ARBA00000085"/>
    </source>
</evidence>
<evidence type="ECO:0000313" key="8">
    <source>
        <dbReference type="EMBL" id="AMS42218.1"/>
    </source>
</evidence>
<dbReference type="CDD" id="cd00075">
    <property type="entry name" value="HATPase"/>
    <property type="match status" value="1"/>
</dbReference>
<protein>
    <recommendedName>
        <fullName evidence="2">histidine kinase</fullName>
        <ecNumber evidence="2">2.7.13.3</ecNumber>
    </recommendedName>
</protein>
<evidence type="ECO:0000256" key="5">
    <source>
        <dbReference type="ARBA" id="ARBA00022777"/>
    </source>
</evidence>
<name>A0AAC8YQ42_AMIAI</name>
<dbReference type="KEGG" id="aak:AA2016_3296"/>
<feature type="domain" description="Histidine kinase" evidence="7">
    <location>
        <begin position="1"/>
        <end position="86"/>
    </location>
</feature>
<dbReference type="InterPro" id="IPR036890">
    <property type="entry name" value="HATPase_C_sf"/>
</dbReference>
<dbReference type="Gene3D" id="3.30.565.10">
    <property type="entry name" value="Histidine kinase-like ATPase, C-terminal domain"/>
    <property type="match status" value="1"/>
</dbReference>
<evidence type="ECO:0000256" key="4">
    <source>
        <dbReference type="ARBA" id="ARBA00022741"/>
    </source>
</evidence>
<dbReference type="SUPFAM" id="SSF55874">
    <property type="entry name" value="ATPase domain of HSP90 chaperone/DNA topoisomerase II/histidine kinase"/>
    <property type="match status" value="1"/>
</dbReference>
<dbReference type="Pfam" id="PF02518">
    <property type="entry name" value="HATPase_c"/>
    <property type="match status" value="1"/>
</dbReference>
<dbReference type="InterPro" id="IPR004358">
    <property type="entry name" value="Sig_transdc_His_kin-like_C"/>
</dbReference>